<dbReference type="AlphaFoldDB" id="A0A151X485"/>
<keyword evidence="2" id="KW-1185">Reference proteome</keyword>
<evidence type="ECO:0000313" key="2">
    <source>
        <dbReference type="Proteomes" id="UP000075809"/>
    </source>
</evidence>
<dbReference type="Proteomes" id="UP000075809">
    <property type="component" value="Unassembled WGS sequence"/>
</dbReference>
<protein>
    <submittedName>
        <fullName evidence="1">Uncharacterized protein</fullName>
    </submittedName>
</protein>
<sequence>MRSAANAATRSLEVIGITEAHPSEYTNDERPSMIGEYFTFVKPDSSEYSRVLRSHSCFYTRVLDLLTSGGS</sequence>
<name>A0A151X485_9HYME</name>
<gene>
    <name evidence="1" type="ORF">ALC60_05880</name>
</gene>
<evidence type="ECO:0000313" key="1">
    <source>
        <dbReference type="EMBL" id="KYQ55255.1"/>
    </source>
</evidence>
<accession>A0A151X485</accession>
<organism evidence="1 2">
    <name type="scientific">Mycetomoellerius zeteki</name>
    <dbReference type="NCBI Taxonomy" id="64791"/>
    <lineage>
        <taxon>Eukaryota</taxon>
        <taxon>Metazoa</taxon>
        <taxon>Ecdysozoa</taxon>
        <taxon>Arthropoda</taxon>
        <taxon>Hexapoda</taxon>
        <taxon>Insecta</taxon>
        <taxon>Pterygota</taxon>
        <taxon>Neoptera</taxon>
        <taxon>Endopterygota</taxon>
        <taxon>Hymenoptera</taxon>
        <taxon>Apocrita</taxon>
        <taxon>Aculeata</taxon>
        <taxon>Formicoidea</taxon>
        <taxon>Formicidae</taxon>
        <taxon>Myrmicinae</taxon>
        <taxon>Mycetomoellerius</taxon>
    </lineage>
</organism>
<reference evidence="1 2" key="1">
    <citation type="submission" date="2015-09" db="EMBL/GenBank/DDBJ databases">
        <title>Trachymyrmex zeteki WGS genome.</title>
        <authorList>
            <person name="Nygaard S."/>
            <person name="Hu H."/>
            <person name="Boomsma J."/>
            <person name="Zhang G."/>
        </authorList>
    </citation>
    <scope>NUCLEOTIDE SEQUENCE [LARGE SCALE GENOMIC DNA]</scope>
    <source>
        <strain evidence="1">Tzet28-1</strain>
        <tissue evidence="1">Whole body</tissue>
    </source>
</reference>
<proteinExistence type="predicted"/>
<dbReference type="EMBL" id="KQ982548">
    <property type="protein sequence ID" value="KYQ55255.1"/>
    <property type="molecule type" value="Genomic_DNA"/>
</dbReference>